<dbReference type="InterPro" id="IPR037198">
    <property type="entry name" value="MutL_C_sf"/>
</dbReference>
<sequence>MAFAVKLSVPTKVAEMASSVCERSDAPSRPLTPSTPPRAAPRLVKGFRAPKTGQRSLRALVLEEERNRLEKKRRTMELLKPEADAKAPLAARSRSPKMASGRKETTNDCNGQVILRSTILRRKLPHPELVNFTTSKAQHLRPRLATLRDNRPDAAMREPKAPSKLEARDLRAPRLLTQVQEKFIVMRSEGDLGGEHPGGVLLIIDQHAASERVELERLQQQIRSTKVPKEAVHGPETVVSLVADERRWLAKHQEFVEGWGFGWRPGVLEHEVVVTHVPNILGTCLSPKDLKGVLSSVEATHVGGKHSVPPVMLHILAFKACRRAIKFGDPLSEVQMDKLLRELSKCDFPFQCAHGRPTVYPVASLQQLEFRSQVKRIPVAGLLSQMCAGR</sequence>
<comment type="caution">
    <text evidence="3">The sequence shown here is derived from an EMBL/GenBank/DDBJ whole genome shotgun (WGS) entry which is preliminary data.</text>
</comment>
<evidence type="ECO:0000313" key="4">
    <source>
        <dbReference type="Proteomes" id="UP001642464"/>
    </source>
</evidence>
<dbReference type="Gene3D" id="3.30.1370.100">
    <property type="entry name" value="MutL, C-terminal domain, regulatory subdomain"/>
    <property type="match status" value="1"/>
</dbReference>
<proteinExistence type="predicted"/>
<name>A0ABP0JGC5_9DINO</name>
<dbReference type="InterPro" id="IPR042121">
    <property type="entry name" value="MutL_C_regsub"/>
</dbReference>
<feature type="region of interest" description="Disordered" evidence="1">
    <location>
        <begin position="19"/>
        <end position="41"/>
    </location>
</feature>
<dbReference type="SMART" id="SM00853">
    <property type="entry name" value="MutL_C"/>
    <property type="match status" value="1"/>
</dbReference>
<accession>A0ABP0JGC5</accession>
<dbReference type="PANTHER" id="PTHR10073">
    <property type="entry name" value="DNA MISMATCH REPAIR PROTEIN MLH, PMS, MUTL"/>
    <property type="match status" value="1"/>
</dbReference>
<dbReference type="Gene3D" id="3.30.1540.20">
    <property type="entry name" value="MutL, C-terminal domain, dimerisation subdomain"/>
    <property type="match status" value="1"/>
</dbReference>
<dbReference type="InterPro" id="IPR042120">
    <property type="entry name" value="MutL_C_dimsub"/>
</dbReference>
<feature type="domain" description="MutL C-terminal dimerisation" evidence="2">
    <location>
        <begin position="175"/>
        <end position="331"/>
    </location>
</feature>
<evidence type="ECO:0000256" key="1">
    <source>
        <dbReference type="SAM" id="MobiDB-lite"/>
    </source>
</evidence>
<protein>
    <submittedName>
        <fullName evidence="3">DNA mismatch repair protein Mlh3 (MutL protein homolog 3)</fullName>
    </submittedName>
</protein>
<dbReference type="PANTHER" id="PTHR10073:SF47">
    <property type="entry name" value="DNA MISMATCH REPAIR PROTEIN MLH3"/>
    <property type="match status" value="1"/>
</dbReference>
<gene>
    <name evidence="3" type="ORF">SCF082_LOCUS11942</name>
</gene>
<dbReference type="InterPro" id="IPR014790">
    <property type="entry name" value="MutL_C"/>
</dbReference>
<organism evidence="3 4">
    <name type="scientific">Durusdinium trenchii</name>
    <dbReference type="NCBI Taxonomy" id="1381693"/>
    <lineage>
        <taxon>Eukaryota</taxon>
        <taxon>Sar</taxon>
        <taxon>Alveolata</taxon>
        <taxon>Dinophyceae</taxon>
        <taxon>Suessiales</taxon>
        <taxon>Symbiodiniaceae</taxon>
        <taxon>Durusdinium</taxon>
    </lineage>
</organism>
<dbReference type="Proteomes" id="UP001642464">
    <property type="component" value="Unassembled WGS sequence"/>
</dbReference>
<evidence type="ECO:0000313" key="3">
    <source>
        <dbReference type="EMBL" id="CAK9013470.1"/>
    </source>
</evidence>
<feature type="region of interest" description="Disordered" evidence="1">
    <location>
        <begin position="80"/>
        <end position="106"/>
    </location>
</feature>
<keyword evidence="4" id="KW-1185">Reference proteome</keyword>
<dbReference type="SUPFAM" id="SSF118116">
    <property type="entry name" value="DNA mismatch repair protein MutL"/>
    <property type="match status" value="1"/>
</dbReference>
<evidence type="ECO:0000259" key="2">
    <source>
        <dbReference type="SMART" id="SM00853"/>
    </source>
</evidence>
<dbReference type="Pfam" id="PF08676">
    <property type="entry name" value="MutL_C"/>
    <property type="match status" value="1"/>
</dbReference>
<reference evidence="3 4" key="1">
    <citation type="submission" date="2024-02" db="EMBL/GenBank/DDBJ databases">
        <authorList>
            <person name="Chen Y."/>
            <person name="Shah S."/>
            <person name="Dougan E. K."/>
            <person name="Thang M."/>
            <person name="Chan C."/>
        </authorList>
    </citation>
    <scope>NUCLEOTIDE SEQUENCE [LARGE SCALE GENOMIC DNA]</scope>
</reference>
<dbReference type="EMBL" id="CAXAMM010007169">
    <property type="protein sequence ID" value="CAK9013470.1"/>
    <property type="molecule type" value="Genomic_DNA"/>
</dbReference>
<dbReference type="InterPro" id="IPR038973">
    <property type="entry name" value="MutL/Mlh/Pms-like"/>
</dbReference>